<evidence type="ECO:0008006" key="3">
    <source>
        <dbReference type="Google" id="ProtNLM"/>
    </source>
</evidence>
<sequence length="497" mass="53693">MRTAGTPDVTAEATLVEAVWGLLHRALQLYRDDPRATGRLRGELARLEQPLRVAIAGPWRSGRSTLLNAIMGEEVAPVEGADGDTFFTWYEDGERPHATAYSTGHPPQDLTVVKSATGMRVDLVGWRAGELRDIVVRWPTRALRQLTLIDTPPVTGPDEHGRAAVLDRVLRDADAVLYLTRDGRASDLRVLTAARDSATGQAAPVNMMLVLSRADEVGGGRVDALLTARQLARRMHRDPAVGALSLNVLACSGLVGLAGRLLTGSEFAALAELARVPRAELEAYLLSAERFLRGEPPARVDAAQRAALLDRLGLFGVRLATTLVRTGCDSRTKLSAELIRRSGLTELRESVSRLFIDRQETLKARSALVGLEEVLRAEPGPGSAELLGSTERILAGAHEFQELRLLATLRGAGLGFDAELAAEARRLVGGDGVGLAARLGFEHDAPAHELWQAAAEARWRWRDRADDPLLRLPQRRGAQVVVRSCEGMLATLAAGGR</sequence>
<comment type="caution">
    <text evidence="1">The sequence shown here is derived from an EMBL/GenBank/DDBJ whole genome shotgun (WGS) entry which is preliminary data.</text>
</comment>
<dbReference type="CDD" id="cd00882">
    <property type="entry name" value="Ras_like_GTPase"/>
    <property type="match status" value="1"/>
</dbReference>
<dbReference type="SUPFAM" id="SSF52540">
    <property type="entry name" value="P-loop containing nucleoside triphosphate hydrolases"/>
    <property type="match status" value="1"/>
</dbReference>
<organism evidence="1 2">
    <name type="scientific">Micromonospora thermarum</name>
    <dbReference type="NCBI Taxonomy" id="2720024"/>
    <lineage>
        <taxon>Bacteria</taxon>
        <taxon>Bacillati</taxon>
        <taxon>Actinomycetota</taxon>
        <taxon>Actinomycetes</taxon>
        <taxon>Micromonosporales</taxon>
        <taxon>Micromonosporaceae</taxon>
        <taxon>Micromonospora</taxon>
    </lineage>
</organism>
<proteinExistence type="predicted"/>
<dbReference type="Proteomes" id="UP000783871">
    <property type="component" value="Unassembled WGS sequence"/>
</dbReference>
<reference evidence="1 2" key="1">
    <citation type="submission" date="2020-03" db="EMBL/GenBank/DDBJ databases">
        <title>WGS of actinomycetes isolated from Thailand.</title>
        <authorList>
            <person name="Thawai C."/>
        </authorList>
    </citation>
    <scope>NUCLEOTIDE SEQUENCE [LARGE SCALE GENOMIC DNA]</scope>
    <source>
        <strain evidence="1 2">HSS6-12</strain>
    </source>
</reference>
<dbReference type="InterPro" id="IPR027417">
    <property type="entry name" value="P-loop_NTPase"/>
</dbReference>
<keyword evidence="2" id="KW-1185">Reference proteome</keyword>
<name>A0ABX0ZI79_9ACTN</name>
<dbReference type="EMBL" id="JAATEO010000052">
    <property type="protein sequence ID" value="NJP35706.1"/>
    <property type="molecule type" value="Genomic_DNA"/>
</dbReference>
<accession>A0ABX0ZI79</accession>
<evidence type="ECO:0000313" key="2">
    <source>
        <dbReference type="Proteomes" id="UP000783871"/>
    </source>
</evidence>
<evidence type="ECO:0000313" key="1">
    <source>
        <dbReference type="EMBL" id="NJP35706.1"/>
    </source>
</evidence>
<gene>
    <name evidence="1" type="ORF">HCJ94_28025</name>
</gene>
<protein>
    <recommendedName>
        <fullName evidence="3">Dynamin family protein</fullName>
    </recommendedName>
</protein>
<dbReference type="Gene3D" id="3.40.50.300">
    <property type="entry name" value="P-loop containing nucleotide triphosphate hydrolases"/>
    <property type="match status" value="1"/>
</dbReference>